<dbReference type="Proteomes" id="UP001595772">
    <property type="component" value="Unassembled WGS sequence"/>
</dbReference>
<keyword evidence="1 2" id="KW-0963">Cytoplasm</keyword>
<comment type="caution">
    <text evidence="3">The sequence shown here is derived from an EMBL/GenBank/DDBJ whole genome shotgun (WGS) entry which is preliminary data.</text>
</comment>
<reference evidence="4" key="1">
    <citation type="journal article" date="2019" name="Int. J. Syst. Evol. Microbiol.">
        <title>The Global Catalogue of Microorganisms (GCM) 10K type strain sequencing project: providing services to taxonomists for standard genome sequencing and annotation.</title>
        <authorList>
            <consortium name="The Broad Institute Genomics Platform"/>
            <consortium name="The Broad Institute Genome Sequencing Center for Infectious Disease"/>
            <person name="Wu L."/>
            <person name="Ma J."/>
        </authorList>
    </citation>
    <scope>NUCLEOTIDE SEQUENCE [LARGE SCALE GENOMIC DNA]</scope>
    <source>
        <strain evidence="4">IBRC-M 10703</strain>
    </source>
</reference>
<evidence type="ECO:0000256" key="1">
    <source>
        <dbReference type="ARBA" id="ARBA00022490"/>
    </source>
</evidence>
<sequence length="318" mass="34553">MSKQKLPRVVVIGGGTGMPVLLRGLKNLPIELTALVTVADDGGSTGRIRNEMAIPAPGDIRNVIAALSDAEPMLLELFQHRFSEGNGLSGHSMGNLLLAAMTSVTGNFNTGIKEISRVLNVKGKIYPISNENMSLHAEMEDGTIVSGESSIPLSNKRIKRVFIRPQPVKPLPNAVRAIDAADLVVISPGSLYTSIMPNLIIPQVKEALRDTKAKVVYVCNVMTQAGETTGYSASDHVRAISDHIGSECLDAIVVNNEVIDKSIRAVYAEENAEPVEYDMERLIDMGLEIIEGDIIDHTQFMLRHDNNKIAKLLYSVMK</sequence>
<gene>
    <name evidence="3" type="primary">yvcK</name>
    <name evidence="3" type="ORF">ACFOUV_08450</name>
</gene>
<evidence type="ECO:0000313" key="4">
    <source>
        <dbReference type="Proteomes" id="UP001595772"/>
    </source>
</evidence>
<name>A0ABV8GVU7_9BACI</name>
<organism evidence="3 4">
    <name type="scientific">Oceanobacillus longus</name>
    <dbReference type="NCBI Taxonomy" id="930120"/>
    <lineage>
        <taxon>Bacteria</taxon>
        <taxon>Bacillati</taxon>
        <taxon>Bacillota</taxon>
        <taxon>Bacilli</taxon>
        <taxon>Bacillales</taxon>
        <taxon>Bacillaceae</taxon>
        <taxon>Oceanobacillus</taxon>
    </lineage>
</organism>
<comment type="subcellular location">
    <subcellularLocation>
        <location evidence="2">Cytoplasm</location>
    </subcellularLocation>
</comment>
<comment type="function">
    <text evidence="2">Required for morphogenesis under gluconeogenic growth conditions.</text>
</comment>
<dbReference type="PANTHER" id="PTHR30135:SF3">
    <property type="entry name" value="GLUCONEOGENESIS FACTOR-RELATED"/>
    <property type="match status" value="1"/>
</dbReference>
<dbReference type="Pfam" id="PF01933">
    <property type="entry name" value="CofD"/>
    <property type="match status" value="1"/>
</dbReference>
<comment type="similarity">
    <text evidence="2">Belongs to the gluconeogenesis factor family.</text>
</comment>
<dbReference type="NCBIfam" id="TIGR01826">
    <property type="entry name" value="CofD_related"/>
    <property type="match status" value="1"/>
</dbReference>
<keyword evidence="4" id="KW-1185">Reference proteome</keyword>
<dbReference type="CDD" id="cd07187">
    <property type="entry name" value="YvcK_like"/>
    <property type="match status" value="1"/>
</dbReference>
<evidence type="ECO:0000313" key="3">
    <source>
        <dbReference type="EMBL" id="MFC4023820.1"/>
    </source>
</evidence>
<dbReference type="Gene3D" id="3.40.50.10680">
    <property type="entry name" value="CofD-like domains"/>
    <property type="match status" value="1"/>
</dbReference>
<evidence type="ECO:0000256" key="2">
    <source>
        <dbReference type="HAMAP-Rule" id="MF_00973"/>
    </source>
</evidence>
<dbReference type="InterPro" id="IPR038136">
    <property type="entry name" value="CofD-like_dom_sf"/>
</dbReference>
<dbReference type="SUPFAM" id="SSF142338">
    <property type="entry name" value="CofD-like"/>
    <property type="match status" value="1"/>
</dbReference>
<dbReference type="RefSeq" id="WP_379496319.1">
    <property type="nucleotide sequence ID" value="NZ_JBHSAO010000006.1"/>
</dbReference>
<dbReference type="InterPro" id="IPR010119">
    <property type="entry name" value="Gluconeogen_factor"/>
</dbReference>
<dbReference type="HAMAP" id="MF_00973">
    <property type="entry name" value="Gluconeogen_factor"/>
    <property type="match status" value="1"/>
</dbReference>
<accession>A0ABV8GVU7</accession>
<proteinExistence type="inferred from homology"/>
<dbReference type="InterPro" id="IPR002882">
    <property type="entry name" value="CofD"/>
</dbReference>
<dbReference type="PANTHER" id="PTHR30135">
    <property type="entry name" value="UNCHARACTERIZED PROTEIN YVCK-RELATED"/>
    <property type="match status" value="1"/>
</dbReference>
<dbReference type="EMBL" id="JBHSAO010000006">
    <property type="protein sequence ID" value="MFC4023820.1"/>
    <property type="molecule type" value="Genomic_DNA"/>
</dbReference>
<protein>
    <recommendedName>
        <fullName evidence="2">Gluconeogenesis factor</fullName>
    </recommendedName>
</protein>